<evidence type="ECO:0000313" key="2">
    <source>
        <dbReference type="Proteomes" id="UP000224460"/>
    </source>
</evidence>
<accession>A0AC61DCU0</accession>
<organism evidence="1 2">
    <name type="scientific">Sporanaerobium hydrogeniformans</name>
    <dbReference type="NCBI Taxonomy" id="3072179"/>
    <lineage>
        <taxon>Bacteria</taxon>
        <taxon>Bacillati</taxon>
        <taxon>Bacillota</taxon>
        <taxon>Clostridia</taxon>
        <taxon>Lachnospirales</taxon>
        <taxon>Lachnospiraceae</taxon>
        <taxon>Sporanaerobium</taxon>
    </lineage>
</organism>
<protein>
    <submittedName>
        <fullName evidence="1">FAD-dependent oxidoreductase</fullName>
    </submittedName>
</protein>
<keyword evidence="2" id="KW-1185">Reference proteome</keyword>
<proteinExistence type="predicted"/>
<dbReference type="EMBL" id="PEDL01000007">
    <property type="protein sequence ID" value="PHV70782.1"/>
    <property type="molecule type" value="Genomic_DNA"/>
</dbReference>
<name>A0AC61DCU0_9FIRM</name>
<gene>
    <name evidence="1" type="ORF">CS063_08420</name>
</gene>
<sequence length="436" mass="48551">MNSVWKEKSHLPIYNSLEHDIKTEVLIIGGGLAGILCNYMLTQAGIDCVLVEADRICSGITKNTTAKITSQHGFIFDKLISEFDVETATLYLKTNEEALGKYRTLCKTVDCDFEEKDNYVYSIDDTQKVQQELTALHKIGFPAQVINSIPLPFSIAGAVKFPHQAQFNPLKFISGIVDGLSIYEKTAVRELIGTTAITDHGKIKANKIIVTTHFPFLNKHGSYFLKLYQHRSYVIALENAPYVNGMYVDEAQKGLSFRNYDNLLLIGGGDHRTGKQGGNFAELEDFAKRYYPNCNIKYRWATQDCMTLDSVPYIGAYSASTSNLYVATGFNKWGMTSSMVSALLLCDLVQGKENPYACVFSPSRTILRPQLAANAFEAVMNLLTPTVPRCPHMGCALKWNKLEHSWDCSCHGSRFAKDGKIIDNPATGDLKLKGKK</sequence>
<reference evidence="1" key="1">
    <citation type="submission" date="2017-10" db="EMBL/GenBank/DDBJ databases">
        <title>Genome sequence of cellulolytic Lachnospiraceae bacterium XHS1971 isolated from hotspring sediment.</title>
        <authorList>
            <person name="Vasudevan G."/>
            <person name="Joshi A.J."/>
            <person name="Hivarkar S."/>
            <person name="Lanjekar V.B."/>
            <person name="Dhakephalkar P.K."/>
            <person name="Dagar S."/>
        </authorList>
    </citation>
    <scope>NUCLEOTIDE SEQUENCE</scope>
    <source>
        <strain evidence="1">XHS1971</strain>
    </source>
</reference>
<comment type="caution">
    <text evidence="1">The sequence shown here is derived from an EMBL/GenBank/DDBJ whole genome shotgun (WGS) entry which is preliminary data.</text>
</comment>
<dbReference type="Proteomes" id="UP000224460">
    <property type="component" value="Unassembled WGS sequence"/>
</dbReference>
<evidence type="ECO:0000313" key="1">
    <source>
        <dbReference type="EMBL" id="PHV70782.1"/>
    </source>
</evidence>